<dbReference type="Proteomes" id="UP000198403">
    <property type="component" value="Unassembled WGS sequence"/>
</dbReference>
<feature type="region of interest" description="Disordered" evidence="1">
    <location>
        <begin position="40"/>
        <end position="63"/>
    </location>
</feature>
<proteinExistence type="predicted"/>
<reference evidence="3 4" key="1">
    <citation type="submission" date="2017-06" db="EMBL/GenBank/DDBJ databases">
        <authorList>
            <person name="Kim H.J."/>
            <person name="Triplett B.A."/>
        </authorList>
    </citation>
    <scope>NUCLEOTIDE SEQUENCE [LARGE SCALE GENOMIC DNA]</scope>
    <source>
        <strain evidence="3 4">DSM 44272</strain>
    </source>
</reference>
<keyword evidence="4" id="KW-1185">Reference proteome</keyword>
<feature type="region of interest" description="Disordered" evidence="1">
    <location>
        <begin position="129"/>
        <end position="151"/>
    </location>
</feature>
<feature type="transmembrane region" description="Helical" evidence="2">
    <location>
        <begin position="12"/>
        <end position="35"/>
    </location>
</feature>
<feature type="region of interest" description="Disordered" evidence="1">
    <location>
        <begin position="82"/>
        <end position="102"/>
    </location>
</feature>
<evidence type="ECO:0000256" key="2">
    <source>
        <dbReference type="SAM" id="Phobius"/>
    </source>
</evidence>
<name>A0A238YTI8_9ACTN</name>
<sequence>MLTRMDIPVTAAPWLVLGVVLGTLLLLAALGVLALRRGRARPEEPPAAAPSSSGLGQDDLPAFLEFPPGSVRAPAVPADGWAALSSPAAPPPAHDSPREPSGSTRVLMAMAVTALLLVGAAAAVATARIPGADDPGDRDGTRAPVRTTEAPDPATVSARLTFGGVVLQRHPVGVTVAYPRVRATVAGNRAAAEVELATFNCLSGEAPENPVAAGCTRSVTEHGELTTPDLEVVTDGTELRFSGRFTTFRRPNGTPAVATGRVYELMVRAAPRDGRAGVGPEPATGLFQVGDDRVGTTADEPNTITYGG</sequence>
<feature type="transmembrane region" description="Helical" evidence="2">
    <location>
        <begin position="106"/>
        <end position="125"/>
    </location>
</feature>
<dbReference type="AlphaFoldDB" id="A0A238YTI8"/>
<keyword evidence="2" id="KW-1133">Transmembrane helix</keyword>
<organism evidence="3 4">
    <name type="scientific">Blastococcus mobilis</name>
    <dbReference type="NCBI Taxonomy" id="1938746"/>
    <lineage>
        <taxon>Bacteria</taxon>
        <taxon>Bacillati</taxon>
        <taxon>Actinomycetota</taxon>
        <taxon>Actinomycetes</taxon>
        <taxon>Geodermatophilales</taxon>
        <taxon>Geodermatophilaceae</taxon>
        <taxon>Blastococcus</taxon>
    </lineage>
</organism>
<accession>A0A238YTI8</accession>
<dbReference type="EMBL" id="FZNO01000022">
    <property type="protein sequence ID" value="SNR74001.1"/>
    <property type="molecule type" value="Genomic_DNA"/>
</dbReference>
<evidence type="ECO:0000256" key="1">
    <source>
        <dbReference type="SAM" id="MobiDB-lite"/>
    </source>
</evidence>
<evidence type="ECO:0000313" key="3">
    <source>
        <dbReference type="EMBL" id="SNR74001.1"/>
    </source>
</evidence>
<keyword evidence="2" id="KW-0472">Membrane</keyword>
<protein>
    <submittedName>
        <fullName evidence="3">Uncharacterized protein</fullName>
    </submittedName>
</protein>
<evidence type="ECO:0000313" key="4">
    <source>
        <dbReference type="Proteomes" id="UP000198403"/>
    </source>
</evidence>
<gene>
    <name evidence="3" type="ORF">SAMN06272737_12226</name>
</gene>
<keyword evidence="2" id="KW-0812">Transmembrane</keyword>